<feature type="region of interest" description="Disordered" evidence="1">
    <location>
        <begin position="1"/>
        <end position="53"/>
    </location>
</feature>
<reference evidence="2 3" key="1">
    <citation type="submission" date="2024-09" db="EMBL/GenBank/DDBJ databases">
        <authorList>
            <person name="Fullem K."/>
        </authorList>
    </citation>
    <scope>NUCLEOTIDE SEQUENCE [LARGE SCALE GENOMIC DNA]</scope>
    <source>
        <strain evidence="3">K1(2024)</strain>
    </source>
</reference>
<protein>
    <submittedName>
        <fullName evidence="2">Uncharacterized protein</fullName>
    </submittedName>
</protein>
<gene>
    <name evidence="2" type="ORF">ACE1YR_22000</name>
</gene>
<dbReference type="RefSeq" id="WP_304485339.1">
    <property type="nucleotide sequence ID" value="NZ_JAUQOQ010000027.1"/>
</dbReference>
<dbReference type="Proteomes" id="UP001577047">
    <property type="component" value="Unassembled WGS sequence"/>
</dbReference>
<evidence type="ECO:0000313" key="2">
    <source>
        <dbReference type="EMBL" id="MFB3803066.1"/>
    </source>
</evidence>
<sequence length="53" mass="5743">MATLHQPTPEHPLDPYVDPIPHNPGDEVPVPETEPQAPEWPDGQVPPGEQSDG</sequence>
<keyword evidence="3" id="KW-1185">Reference proteome</keyword>
<evidence type="ECO:0000313" key="3">
    <source>
        <dbReference type="Proteomes" id="UP001577047"/>
    </source>
</evidence>
<accession>A0ABV4ZEZ0</accession>
<name>A0ABV4ZEZ0_9PSED</name>
<evidence type="ECO:0000256" key="1">
    <source>
        <dbReference type="SAM" id="MobiDB-lite"/>
    </source>
</evidence>
<proteinExistence type="predicted"/>
<dbReference type="EMBL" id="JBHFXX010000033">
    <property type="protein sequence ID" value="MFB3803066.1"/>
    <property type="molecule type" value="Genomic_DNA"/>
</dbReference>
<organism evidence="2 3">
    <name type="scientific">Pseudomonas boreofloridensis</name>
    <dbReference type="NCBI Taxonomy" id="3064348"/>
    <lineage>
        <taxon>Bacteria</taxon>
        <taxon>Pseudomonadati</taxon>
        <taxon>Pseudomonadota</taxon>
        <taxon>Gammaproteobacteria</taxon>
        <taxon>Pseudomonadales</taxon>
        <taxon>Pseudomonadaceae</taxon>
        <taxon>Pseudomonas</taxon>
    </lineage>
</organism>
<comment type="caution">
    <text evidence="2">The sequence shown here is derived from an EMBL/GenBank/DDBJ whole genome shotgun (WGS) entry which is preliminary data.</text>
</comment>